<dbReference type="HOGENOM" id="CLU_787590_0_0_1"/>
<evidence type="ECO:0000313" key="3">
    <source>
        <dbReference type="Proteomes" id="UP000030752"/>
    </source>
</evidence>
<keyword evidence="3" id="KW-1185">Reference proteome</keyword>
<sequence length="352" mass="38118">MPPSTATCPSTPDDWEEITSSEISDAPDEDIEVIDRSEAIGPEPVAPRTPRRPSTPCHPTTPPAQTTTTRTEPPAAPLRQFTNSPRLPTATTQDLHASLAQMTLNLRHQLGLPRRQGTLRGVGSRFDVPANTNASGAAHNGQSPRCRYEVRARGAVFADVLPVPRRSTPSVPPRELEAVAGAGAGAGAGAQRPYGDEAWRAMKRAAAQTAQGGSYGEGVETSAAGGGANIGTAERERAEQPLARSRRQRGPVGGVGLGVGLGPRERRVVRESEGTPLGHHGDIGRGRDDNEEERGWDRDQEREESERRVRYLMNGRHDLTLTEERERERELAWRALRACERRRLGSRGSALT</sequence>
<organism evidence="2 3">
    <name type="scientific">Cyphellophora europaea (strain CBS 101466)</name>
    <name type="common">Phialophora europaea</name>
    <dbReference type="NCBI Taxonomy" id="1220924"/>
    <lineage>
        <taxon>Eukaryota</taxon>
        <taxon>Fungi</taxon>
        <taxon>Dikarya</taxon>
        <taxon>Ascomycota</taxon>
        <taxon>Pezizomycotina</taxon>
        <taxon>Eurotiomycetes</taxon>
        <taxon>Chaetothyriomycetidae</taxon>
        <taxon>Chaetothyriales</taxon>
        <taxon>Cyphellophoraceae</taxon>
        <taxon>Cyphellophora</taxon>
    </lineage>
</organism>
<feature type="compositionally biased region" description="Polar residues" evidence="1">
    <location>
        <begin position="1"/>
        <end position="10"/>
    </location>
</feature>
<feature type="compositionally biased region" description="Basic and acidic residues" evidence="1">
    <location>
        <begin position="263"/>
        <end position="309"/>
    </location>
</feature>
<dbReference type="EMBL" id="KB822718">
    <property type="protein sequence ID" value="ETN43260.1"/>
    <property type="molecule type" value="Genomic_DNA"/>
</dbReference>
<protein>
    <submittedName>
        <fullName evidence="2">Uncharacterized protein</fullName>
    </submittedName>
</protein>
<gene>
    <name evidence="2" type="ORF">HMPREF1541_02419</name>
</gene>
<feature type="compositionally biased region" description="Acidic residues" evidence="1">
    <location>
        <begin position="13"/>
        <end position="32"/>
    </location>
</feature>
<feature type="compositionally biased region" description="Low complexity" evidence="1">
    <location>
        <begin position="55"/>
        <end position="73"/>
    </location>
</feature>
<dbReference type="RefSeq" id="XP_008714996.1">
    <property type="nucleotide sequence ID" value="XM_008716774.1"/>
</dbReference>
<name>W2S3T0_CYPE1</name>
<evidence type="ECO:0000313" key="2">
    <source>
        <dbReference type="EMBL" id="ETN43260.1"/>
    </source>
</evidence>
<dbReference type="Proteomes" id="UP000030752">
    <property type="component" value="Unassembled WGS sequence"/>
</dbReference>
<proteinExistence type="predicted"/>
<accession>W2S3T0</accession>
<feature type="region of interest" description="Disordered" evidence="1">
    <location>
        <begin position="1"/>
        <end position="87"/>
    </location>
</feature>
<feature type="region of interest" description="Disordered" evidence="1">
    <location>
        <begin position="209"/>
        <end position="309"/>
    </location>
</feature>
<dbReference type="InParanoid" id="W2S3T0"/>
<evidence type="ECO:0000256" key="1">
    <source>
        <dbReference type="SAM" id="MobiDB-lite"/>
    </source>
</evidence>
<reference evidence="2 3" key="1">
    <citation type="submission" date="2013-03" db="EMBL/GenBank/DDBJ databases">
        <title>The Genome Sequence of Phialophora europaea CBS 101466.</title>
        <authorList>
            <consortium name="The Broad Institute Genomics Platform"/>
            <person name="Cuomo C."/>
            <person name="de Hoog S."/>
            <person name="Gorbushina A."/>
            <person name="Walker B."/>
            <person name="Young S.K."/>
            <person name="Zeng Q."/>
            <person name="Gargeya S."/>
            <person name="Fitzgerald M."/>
            <person name="Haas B."/>
            <person name="Abouelleil A."/>
            <person name="Allen A.W."/>
            <person name="Alvarado L."/>
            <person name="Arachchi H.M."/>
            <person name="Berlin A.M."/>
            <person name="Chapman S.B."/>
            <person name="Gainer-Dewar J."/>
            <person name="Goldberg J."/>
            <person name="Griggs A."/>
            <person name="Gujja S."/>
            <person name="Hansen M."/>
            <person name="Howarth C."/>
            <person name="Imamovic A."/>
            <person name="Ireland A."/>
            <person name="Larimer J."/>
            <person name="McCowan C."/>
            <person name="Murphy C."/>
            <person name="Pearson M."/>
            <person name="Poon T.W."/>
            <person name="Priest M."/>
            <person name="Roberts A."/>
            <person name="Saif S."/>
            <person name="Shea T."/>
            <person name="Sisk P."/>
            <person name="Sykes S."/>
            <person name="Wortman J."/>
            <person name="Nusbaum C."/>
            <person name="Birren B."/>
        </authorList>
    </citation>
    <scope>NUCLEOTIDE SEQUENCE [LARGE SCALE GENOMIC DNA]</scope>
    <source>
        <strain evidence="2 3">CBS 101466</strain>
    </source>
</reference>
<feature type="compositionally biased region" description="Gly residues" evidence="1">
    <location>
        <begin position="251"/>
        <end position="261"/>
    </location>
</feature>
<dbReference type="GeneID" id="19969758"/>
<dbReference type="AlphaFoldDB" id="W2S3T0"/>
<dbReference type="VEuPathDB" id="FungiDB:HMPREF1541_02419"/>